<proteinExistence type="predicted"/>
<accession>A0A6B9J3G7</accession>
<sequence length="89" mass="10337">MQVIYARKEEIIHCAFVVFVSLGNGKLAQHQGPKDVEMFTEEQADHLVDRINAVKTIDPAHWIFDKGDPYKELRNLEDEYYARETGEDL</sequence>
<dbReference type="Proteomes" id="UP000436513">
    <property type="component" value="Segment"/>
</dbReference>
<name>A0A6B9J3G7_9CAUD</name>
<protein>
    <submittedName>
        <fullName evidence="1">Uncharacterized protein</fullName>
    </submittedName>
</protein>
<dbReference type="EMBL" id="MN549360">
    <property type="protein sequence ID" value="QGZ14008.1"/>
    <property type="molecule type" value="Genomic_DNA"/>
</dbReference>
<keyword evidence="2" id="KW-1185">Reference proteome</keyword>
<reference evidence="1 2" key="1">
    <citation type="submission" date="2019-10" db="EMBL/GenBank/DDBJ databases">
        <title>Complete genome sequence of bacteriophage vB_RLeM_RL38JI.</title>
        <authorList>
            <person name="Gunathilake D."/>
            <person name="Bhat S."/>
            <person name="Yost C.K."/>
            <person name="Hynes M.F."/>
        </authorList>
    </citation>
    <scope>NUCLEOTIDE SEQUENCE [LARGE SCALE GENOMIC DNA]</scope>
</reference>
<gene>
    <name evidence="1" type="ORF">RL38J1_045</name>
</gene>
<evidence type="ECO:0000313" key="1">
    <source>
        <dbReference type="EMBL" id="QGZ14008.1"/>
    </source>
</evidence>
<evidence type="ECO:0000313" key="2">
    <source>
        <dbReference type="Proteomes" id="UP000436513"/>
    </source>
</evidence>
<organism evidence="1 2">
    <name type="scientific">Rhizobium phage RL38J1</name>
    <dbReference type="NCBI Taxonomy" id="2663232"/>
    <lineage>
        <taxon>Viruses</taxon>
        <taxon>Duplodnaviria</taxon>
        <taxon>Heunggongvirae</taxon>
        <taxon>Uroviricota</taxon>
        <taxon>Caudoviricetes</taxon>
        <taxon>Pootjesviridae</taxon>
        <taxon>Innesvirus</taxon>
        <taxon>Innesvirus RL38J1</taxon>
    </lineage>
</organism>